<proteinExistence type="predicted"/>
<evidence type="ECO:0000313" key="2">
    <source>
        <dbReference type="Proteomes" id="UP001175271"/>
    </source>
</evidence>
<organism evidence="1 2">
    <name type="scientific">Steinernema hermaphroditum</name>
    <dbReference type="NCBI Taxonomy" id="289476"/>
    <lineage>
        <taxon>Eukaryota</taxon>
        <taxon>Metazoa</taxon>
        <taxon>Ecdysozoa</taxon>
        <taxon>Nematoda</taxon>
        <taxon>Chromadorea</taxon>
        <taxon>Rhabditida</taxon>
        <taxon>Tylenchina</taxon>
        <taxon>Panagrolaimomorpha</taxon>
        <taxon>Strongyloidoidea</taxon>
        <taxon>Steinernematidae</taxon>
        <taxon>Steinernema</taxon>
    </lineage>
</organism>
<protein>
    <submittedName>
        <fullName evidence="1">Uncharacterized protein</fullName>
    </submittedName>
</protein>
<name>A0AA39IBX9_9BILA</name>
<reference evidence="1" key="1">
    <citation type="submission" date="2023-06" db="EMBL/GenBank/DDBJ databases">
        <title>Genomic analysis of the entomopathogenic nematode Steinernema hermaphroditum.</title>
        <authorList>
            <person name="Schwarz E.M."/>
            <person name="Heppert J.K."/>
            <person name="Baniya A."/>
            <person name="Schwartz H.T."/>
            <person name="Tan C.-H."/>
            <person name="Antoshechkin I."/>
            <person name="Sternberg P.W."/>
            <person name="Goodrich-Blair H."/>
            <person name="Dillman A.R."/>
        </authorList>
    </citation>
    <scope>NUCLEOTIDE SEQUENCE</scope>
    <source>
        <strain evidence="1">PS9179</strain>
        <tissue evidence="1">Whole animal</tissue>
    </source>
</reference>
<dbReference type="Proteomes" id="UP001175271">
    <property type="component" value="Unassembled WGS sequence"/>
</dbReference>
<comment type="caution">
    <text evidence="1">The sequence shown here is derived from an EMBL/GenBank/DDBJ whole genome shotgun (WGS) entry which is preliminary data.</text>
</comment>
<gene>
    <name evidence="1" type="ORF">QR680_014663</name>
</gene>
<accession>A0AA39IBX9</accession>
<sequence>MKCLWRKGAILCFWEDLEDPTADEKTRKRITMGKLGLFGRCFQAQVDSEPNADSSYGIYVYPSADGVIRHEVIGDKRVRYTIEEIMQKDRQEVKIGIFMIRQHTVTLKVEDGPNKFEQRELEECAKLDETLIPEVVRLAAECCPDEILDFLAIHLEPKFHLVQDRFINEILRVDLKTKSFEIESSTELSETYIVRLLQSDTLDSIQIGVYSFDGRFTDALEEPLKEFIVKRKNRKAKLYGSPVFDGDYVKDFITSWRTMRSPTSRP</sequence>
<evidence type="ECO:0000313" key="1">
    <source>
        <dbReference type="EMBL" id="KAK0420404.1"/>
    </source>
</evidence>
<dbReference type="AlphaFoldDB" id="A0AA39IBX9"/>
<keyword evidence="2" id="KW-1185">Reference proteome</keyword>
<dbReference type="EMBL" id="JAUCMV010000002">
    <property type="protein sequence ID" value="KAK0420404.1"/>
    <property type="molecule type" value="Genomic_DNA"/>
</dbReference>